<dbReference type="RefSeq" id="XP_022146724.1">
    <property type="nucleotide sequence ID" value="XM_022291032.1"/>
</dbReference>
<dbReference type="InterPro" id="IPR036047">
    <property type="entry name" value="F-box-like_dom_sf"/>
</dbReference>
<dbReference type="SMART" id="SM00367">
    <property type="entry name" value="LRR_CC"/>
    <property type="match status" value="3"/>
</dbReference>
<accession>A0A6J1CYW9</accession>
<name>A0A6J1CYW9_MOMCH</name>
<dbReference type="PANTHER" id="PTHR38926">
    <property type="entry name" value="F-BOX DOMAIN CONTAINING PROTEIN, EXPRESSED"/>
    <property type="match status" value="1"/>
</dbReference>
<dbReference type="SUPFAM" id="SSF81383">
    <property type="entry name" value="F-box domain"/>
    <property type="match status" value="1"/>
</dbReference>
<dbReference type="Pfam" id="PF24758">
    <property type="entry name" value="LRR_At5g56370"/>
    <property type="match status" value="1"/>
</dbReference>
<dbReference type="InterPro" id="IPR055411">
    <property type="entry name" value="LRR_FXL15/At3g58940/PEG3-like"/>
</dbReference>
<dbReference type="InterPro" id="IPR032675">
    <property type="entry name" value="LRR_dom_sf"/>
</dbReference>
<protein>
    <submittedName>
        <fullName evidence="3">F-box/LRR-repeat protein 23</fullName>
    </submittedName>
</protein>
<dbReference type="InterPro" id="IPR006553">
    <property type="entry name" value="Leu-rich_rpt_Cys-con_subtyp"/>
</dbReference>
<dbReference type="Gene3D" id="1.20.1280.50">
    <property type="match status" value="1"/>
</dbReference>
<organism evidence="2 3">
    <name type="scientific">Momordica charantia</name>
    <name type="common">Bitter gourd</name>
    <name type="synonym">Balsam pear</name>
    <dbReference type="NCBI Taxonomy" id="3673"/>
    <lineage>
        <taxon>Eukaryota</taxon>
        <taxon>Viridiplantae</taxon>
        <taxon>Streptophyta</taxon>
        <taxon>Embryophyta</taxon>
        <taxon>Tracheophyta</taxon>
        <taxon>Spermatophyta</taxon>
        <taxon>Magnoliopsida</taxon>
        <taxon>eudicotyledons</taxon>
        <taxon>Gunneridae</taxon>
        <taxon>Pentapetalae</taxon>
        <taxon>rosids</taxon>
        <taxon>fabids</taxon>
        <taxon>Cucurbitales</taxon>
        <taxon>Cucurbitaceae</taxon>
        <taxon>Momordiceae</taxon>
        <taxon>Momordica</taxon>
    </lineage>
</organism>
<proteinExistence type="predicted"/>
<dbReference type="CDD" id="cd22164">
    <property type="entry name" value="F-box_AtSKIP19-like"/>
    <property type="match status" value="1"/>
</dbReference>
<reference evidence="3" key="1">
    <citation type="submission" date="2025-08" db="UniProtKB">
        <authorList>
            <consortium name="RefSeq"/>
        </authorList>
    </citation>
    <scope>IDENTIFICATION</scope>
    <source>
        <strain evidence="3">OHB3-1</strain>
    </source>
</reference>
<dbReference type="InterPro" id="IPR001810">
    <property type="entry name" value="F-box_dom"/>
</dbReference>
<dbReference type="PROSITE" id="PS50181">
    <property type="entry name" value="FBOX"/>
    <property type="match status" value="1"/>
</dbReference>
<keyword evidence="2" id="KW-1185">Reference proteome</keyword>
<evidence type="ECO:0000313" key="2">
    <source>
        <dbReference type="Proteomes" id="UP000504603"/>
    </source>
</evidence>
<dbReference type="SUPFAM" id="SSF52047">
    <property type="entry name" value="RNI-like"/>
    <property type="match status" value="1"/>
</dbReference>
<dbReference type="GeneID" id="111015857"/>
<dbReference type="Pfam" id="PF12937">
    <property type="entry name" value="F-box-like"/>
    <property type="match status" value="1"/>
</dbReference>
<dbReference type="OrthoDB" id="2095648at2759"/>
<dbReference type="KEGG" id="mcha:111015857"/>
<feature type="domain" description="F-box" evidence="1">
    <location>
        <begin position="13"/>
        <end position="60"/>
    </location>
</feature>
<dbReference type="PANTHER" id="PTHR38926:SF2">
    <property type="entry name" value="F-BOX_LRR-REPEAT PROTEIN 21-RELATED"/>
    <property type="match status" value="1"/>
</dbReference>
<dbReference type="Gene3D" id="3.80.10.10">
    <property type="entry name" value="Ribonuclease Inhibitor"/>
    <property type="match status" value="1"/>
</dbReference>
<gene>
    <name evidence="3" type="primary">LOC111015857</name>
</gene>
<dbReference type="AlphaFoldDB" id="A0A6J1CYW9"/>
<sequence length="286" mass="32553">MESNSNPNSEEPARNWLELPADTTSMILMKLGAVDILSNAQIVCSLWRKICYDPLMWRVVDMRNLDDSLDMDKDLEKMCMQAVDRSCGQLVDINIERFGTDELLHYIAQSSNQLRRLRLVYCHDISGKGLAEAVPKLPLLEDLEIFFSFDSFDMETLKTVGRCCPLLNSLKLHNRNCKGPRLMGCDEEALAIAENMPNLRHLGIFSNSLTDLGLQAILDGCPYLESLDLRHCLNLNLGGQLEKKCSKRIKSLQLPYDPIDDCDLYDNLYIDSDYEEFLRGTSIYGQ</sequence>
<dbReference type="Proteomes" id="UP000504603">
    <property type="component" value="Unplaced"/>
</dbReference>
<evidence type="ECO:0000259" key="1">
    <source>
        <dbReference type="PROSITE" id="PS50181"/>
    </source>
</evidence>
<evidence type="ECO:0000313" key="3">
    <source>
        <dbReference type="RefSeq" id="XP_022146724.1"/>
    </source>
</evidence>